<feature type="region of interest" description="Disordered" evidence="1">
    <location>
        <begin position="1589"/>
        <end position="1629"/>
    </location>
</feature>
<evidence type="ECO:0000259" key="2">
    <source>
        <dbReference type="Pfam" id="PF01926"/>
    </source>
</evidence>
<feature type="compositionally biased region" description="Basic and acidic residues" evidence="1">
    <location>
        <begin position="1921"/>
        <end position="1930"/>
    </location>
</feature>
<dbReference type="SUPFAM" id="SSF52540">
    <property type="entry name" value="P-loop containing nucleoside triphosphate hydrolases"/>
    <property type="match status" value="1"/>
</dbReference>
<keyword evidence="4" id="KW-1185">Reference proteome</keyword>
<proteinExistence type="predicted"/>
<feature type="compositionally biased region" description="Basic and acidic residues" evidence="1">
    <location>
        <begin position="1589"/>
        <end position="1617"/>
    </location>
</feature>
<dbReference type="Pfam" id="PF01926">
    <property type="entry name" value="MMR_HSR1"/>
    <property type="match status" value="1"/>
</dbReference>
<dbReference type="InterPro" id="IPR027417">
    <property type="entry name" value="P-loop_NTPase"/>
</dbReference>
<accession>A0ABP0HUJ1</accession>
<sequence length="2281" mass="253669">MRNADLHIIANTKEELTALPMAEYLDALGLPKLLVEKDAANREQWHVLLTRADYASCDSIGDLATLDHWMPVWRSTADRVDKEVEHVELEAKRQIKQTKDKILEIYETGEGEEDGSLEEMLTNLREQGNRHDAFLSLMKRVATMAPGDADASGDCHWLTREAVADGNCGLWTIMALDSRGPDMSLTVDSRTYDQMLTMRRTLSDAWDQVCDVSAWQDLYSAFPSAPEVKELRFSRSGVLKQIKHEHSSQSSSYAPPLFARGRAVESMEEKEKRLRACATPAKSKAEFTSRSGGFIPQDLKKETDQSEQPGKRKLHISQPLPVVIPSRAQLKKETLVKKQIEVKVEQKLPDDQPPEPRPGRGSKRPAKEEPVDDVAGGVGEDGEVAAKHAKTTRQYRRKTAEEKAKMHTEAALKSVLAEKFNLCYRGWHIAHSTGSQIKGSASHLCDGGGWVKMLDGFLDRTLPTCPTCRQLLDSKGICLDSFDDIFLQMESFHKISVKSASHAADDAALAALTDDAAANNDDDGDLKELPKKRQKTDVAAIVRGMAPDFEFRDPGFHGKRMPVQCHLCSSYRGTISLIDLIDGFTTTPLKQHLSSQCHLRCVASKTTKSASQSDSGPSASQTSASSGPKEHVDLEHHEGDDDPVVVDGGEGVLVAVEQGRCMAWSQVHAPSTDKLSKFQETLCTYARLSLRPYAADTLSAEGSLHEYQVDLNTMNVTIRHRNCTGFANIPPASPERPVCKLCEGIGKDRYVLKTLVNFATKYAAASLLRIKLFFPDREPEEIKRLKSSDFYVAGTTKDLDAICQESIELLQRRVRSGFLCIPVRSQSKNMREFISCVVKPSLEINPHDWNSQVAMNSRNIAQRLQSRTLSSVEDVELKMACKIANGTLRNNAVLQGLLCSLIEFSERQSRGLSTMRHLNLSDVEMDLISEAGVTLSLAAGNKQLLKMFGLAFKGARTNLSKLHSMGLPDPFMANLSDEVLAQNALLIDSLCQRVKGAPRRHLALAFDKTYLLKSLDVVKNRLGKIWVGSAFEVFECKRADRQLGQSRYIPLREDPEDDSGQDGVVDGQKVHKADEVLEFLVWDPCSTIKGRPRYPLCTIPCRYECSGLEMLHMVGSVLESGGDYVASIVCDNHGSHRFIKQLLLGQRTGLSEKDLAEVPFFSKFTYKEMPDSAISNLCYSQPFINGEPFFGLNGPCHLQKNLCSAMRGGKQIYIGDFFVDTQGLLDCELPPASFCGFDAQSDLLCALLLSPWHYVCDIPATLSEVKVPWCLRGAMLLNLTMAMGQAAATHPALTPLQRAESAMTCFAMIDMCQILANDRCVSQGVKKGSFFLHKTTCKNYQELCAFVIMQCLHIPEGFKYRPNKMTELTLEQWFGHIRSQYVSSQVTVRDFLYGSSKKMQGYFEAAKHAKLECPVPIREYDKPITEEELSSLEYRACAQRALMSASQLLSLCSRHPSAQLVRAQMAAAAEKNAKSALADALGSPQRNNDFDLDEEDSDIDDVGEELAADLTADDVGGDQEAYQILKQLQSREMEAASEDGPLTADIADRSDQTVPTVVADGNALGQAGGRLAKRVITIPDHADLIWLRDADDRDKQNDQKGGEEDPKDPKEGKDQTRKSHKSTHSFLSDRNPVTLSQVLEKFPVDSLSSVDPLLPHLWQLLATLRDGCDRYVLPKPKNYRRSTKQLNWFQLMESEAAKLRQQNASQAKRTSRIAAWCALAASLSKKVSNGKVPVPETMESGSIVLVLPVNGHRGKQSDWRVACVMSVWRWANKKRKPSHIPVPVAAVHSVRCVLLTPKEDSPEGTFEANSRSDAVVLKQERIGLQLGTQGFQRLLESIVVTLTDDALEAVQNAHEFTQWNVLLQKGLAAKTAVEKRSGSGAANSKHANSKLPDLPAAEAQVADGKDGAPNKPTSHPSGKADQVEHAENPRPLKSQKIAAVKKIQAEMQQDEKAKRMAETEKKHDSMPTTAFTRSRAGRANIMFQVNSLLELDIKTFPGKPMLKGGKMVNTGMAWKDLVHRSPEYFSNLLLKVRSPAEFSKQEAELLAQEFYRVSNLYQILSVPSLRKIYDQGGVEGLAMRVPALSKGLLEPERVLKMAQGIKTPTKQRESLLLRREPRIKTFRRYQGKNSIRQVLRRITDCIRVWCFKSSESLKFRKNTIYEELPEIAVFGRVNAGKSAMLQHLFSATSPRKNGHFSIAQRPGKTKGIQVYCLNRRFTVADMPGYGRPGPTEDAMAVHQKWTGQWKHVIQDYLNTTSWLRAAIYVHDISKEVAPFLVRRVG</sequence>
<feature type="region of interest" description="Disordered" evidence="1">
    <location>
        <begin position="343"/>
        <end position="396"/>
    </location>
</feature>
<dbReference type="Gene3D" id="3.40.50.300">
    <property type="entry name" value="P-loop containing nucleotide triphosphate hydrolases"/>
    <property type="match status" value="1"/>
</dbReference>
<comment type="caution">
    <text evidence="3">The sequence shown here is derived from an EMBL/GenBank/DDBJ whole genome shotgun (WGS) entry which is preliminary data.</text>
</comment>
<feature type="region of interest" description="Disordered" evidence="1">
    <location>
        <begin position="270"/>
        <end position="320"/>
    </location>
</feature>
<dbReference type="PANTHER" id="PTHR46498">
    <property type="entry name" value="GTP-BINDING PROTEIN 8"/>
    <property type="match status" value="1"/>
</dbReference>
<dbReference type="PANTHER" id="PTHR46498:SF1">
    <property type="entry name" value="GTP-BINDING PROTEIN 8"/>
    <property type="match status" value="1"/>
</dbReference>
<gene>
    <name evidence="3" type="ORF">CCMP2556_LOCUS3417</name>
</gene>
<feature type="region of interest" description="Disordered" evidence="1">
    <location>
        <begin position="1898"/>
        <end position="1934"/>
    </location>
</feature>
<dbReference type="InterPro" id="IPR006073">
    <property type="entry name" value="GTP-bd"/>
</dbReference>
<name>A0ABP0HUJ1_9DINO</name>
<organism evidence="3 4">
    <name type="scientific">Durusdinium trenchii</name>
    <dbReference type="NCBI Taxonomy" id="1381693"/>
    <lineage>
        <taxon>Eukaryota</taxon>
        <taxon>Sar</taxon>
        <taxon>Alveolata</taxon>
        <taxon>Dinophyceae</taxon>
        <taxon>Suessiales</taxon>
        <taxon>Symbiodiniaceae</taxon>
        <taxon>Durusdinium</taxon>
    </lineage>
</organism>
<feature type="compositionally biased region" description="Basic and acidic residues" evidence="1">
    <location>
        <begin position="628"/>
        <end position="639"/>
    </location>
</feature>
<feature type="domain" description="G" evidence="2">
    <location>
        <begin position="2166"/>
        <end position="2237"/>
    </location>
</feature>
<evidence type="ECO:0000313" key="4">
    <source>
        <dbReference type="Proteomes" id="UP001642484"/>
    </source>
</evidence>
<reference evidence="3 4" key="1">
    <citation type="submission" date="2024-02" db="EMBL/GenBank/DDBJ databases">
        <authorList>
            <person name="Chen Y."/>
            <person name="Shah S."/>
            <person name="Dougan E. K."/>
            <person name="Thang M."/>
            <person name="Chan C."/>
        </authorList>
    </citation>
    <scope>NUCLEOTIDE SEQUENCE [LARGE SCALE GENOMIC DNA]</scope>
</reference>
<protein>
    <recommendedName>
        <fullName evidence="2">G domain-containing protein</fullName>
    </recommendedName>
</protein>
<dbReference type="Proteomes" id="UP001642484">
    <property type="component" value="Unassembled WGS sequence"/>
</dbReference>
<feature type="region of interest" description="Disordered" evidence="1">
    <location>
        <begin position="608"/>
        <end position="647"/>
    </location>
</feature>
<evidence type="ECO:0000313" key="3">
    <source>
        <dbReference type="EMBL" id="CAK8993880.1"/>
    </source>
</evidence>
<dbReference type="InterPro" id="IPR052279">
    <property type="entry name" value="EngB_GTPase"/>
</dbReference>
<dbReference type="EMBL" id="CAXAMN010001336">
    <property type="protein sequence ID" value="CAK8993880.1"/>
    <property type="molecule type" value="Genomic_DNA"/>
</dbReference>
<feature type="compositionally biased region" description="Basic residues" evidence="1">
    <location>
        <begin position="387"/>
        <end position="396"/>
    </location>
</feature>
<evidence type="ECO:0000256" key="1">
    <source>
        <dbReference type="SAM" id="MobiDB-lite"/>
    </source>
</evidence>
<feature type="compositionally biased region" description="Low complexity" evidence="1">
    <location>
        <begin position="609"/>
        <end position="627"/>
    </location>
</feature>